<organism evidence="1 2">
    <name type="scientific">Biomphalaria pfeifferi</name>
    <name type="common">Bloodfluke planorb</name>
    <name type="synonym">Freshwater snail</name>
    <dbReference type="NCBI Taxonomy" id="112525"/>
    <lineage>
        <taxon>Eukaryota</taxon>
        <taxon>Metazoa</taxon>
        <taxon>Spiralia</taxon>
        <taxon>Lophotrochozoa</taxon>
        <taxon>Mollusca</taxon>
        <taxon>Gastropoda</taxon>
        <taxon>Heterobranchia</taxon>
        <taxon>Euthyneura</taxon>
        <taxon>Panpulmonata</taxon>
        <taxon>Hygrophila</taxon>
        <taxon>Lymnaeoidea</taxon>
        <taxon>Planorbidae</taxon>
        <taxon>Biomphalaria</taxon>
    </lineage>
</organism>
<dbReference type="AlphaFoldDB" id="A0AAD8AR27"/>
<evidence type="ECO:0000313" key="2">
    <source>
        <dbReference type="Proteomes" id="UP001233172"/>
    </source>
</evidence>
<protein>
    <submittedName>
        <fullName evidence="1">Uncharacterized protein</fullName>
    </submittedName>
</protein>
<keyword evidence="2" id="KW-1185">Reference proteome</keyword>
<accession>A0AAD8AR27</accession>
<sequence length="85" mass="9374">MKMATHYQQCSTMIYKSSLPGHSAKQCVHLSCNGSTLLYFNHFRSLDMSAQGQGDQVCVQGYLGNSLRTIGELNSSVPVKYLIAK</sequence>
<dbReference type="EMBL" id="JASAOG010000338">
    <property type="protein sequence ID" value="KAK0040268.1"/>
    <property type="molecule type" value="Genomic_DNA"/>
</dbReference>
<reference evidence="1" key="1">
    <citation type="journal article" date="2023" name="PLoS Negl. Trop. Dis.">
        <title>A genome sequence for Biomphalaria pfeifferi, the major vector snail for the human-infecting parasite Schistosoma mansoni.</title>
        <authorList>
            <person name="Bu L."/>
            <person name="Lu L."/>
            <person name="Laidemitt M.R."/>
            <person name="Zhang S.M."/>
            <person name="Mutuku M."/>
            <person name="Mkoji G."/>
            <person name="Steinauer M."/>
            <person name="Loker E.S."/>
        </authorList>
    </citation>
    <scope>NUCLEOTIDE SEQUENCE</scope>
    <source>
        <strain evidence="1">KasaAsao</strain>
    </source>
</reference>
<name>A0AAD8AR27_BIOPF</name>
<evidence type="ECO:0000313" key="1">
    <source>
        <dbReference type="EMBL" id="KAK0040268.1"/>
    </source>
</evidence>
<gene>
    <name evidence="1" type="ORF">Bpfe_030314</name>
</gene>
<comment type="caution">
    <text evidence="1">The sequence shown here is derived from an EMBL/GenBank/DDBJ whole genome shotgun (WGS) entry which is preliminary data.</text>
</comment>
<proteinExistence type="predicted"/>
<dbReference type="Proteomes" id="UP001233172">
    <property type="component" value="Unassembled WGS sequence"/>
</dbReference>
<reference evidence="1" key="2">
    <citation type="submission" date="2023-04" db="EMBL/GenBank/DDBJ databases">
        <authorList>
            <person name="Bu L."/>
            <person name="Lu L."/>
            <person name="Laidemitt M.R."/>
            <person name="Zhang S.M."/>
            <person name="Mutuku M."/>
            <person name="Mkoji G."/>
            <person name="Steinauer M."/>
            <person name="Loker E.S."/>
        </authorList>
    </citation>
    <scope>NUCLEOTIDE SEQUENCE</scope>
    <source>
        <strain evidence="1">KasaAsao</strain>
        <tissue evidence="1">Whole Snail</tissue>
    </source>
</reference>